<feature type="region of interest" description="Disordered" evidence="1">
    <location>
        <begin position="451"/>
        <end position="480"/>
    </location>
</feature>
<accession>A0AB34JD63</accession>
<proteinExistence type="predicted"/>
<reference evidence="2 3" key="1">
    <citation type="journal article" date="2024" name="Science">
        <title>Giant polyketide synthase enzymes in the biosynthesis of giant marine polyether toxins.</title>
        <authorList>
            <person name="Fallon T.R."/>
            <person name="Shende V.V."/>
            <person name="Wierzbicki I.H."/>
            <person name="Pendleton A.L."/>
            <person name="Watervoot N.F."/>
            <person name="Auber R.P."/>
            <person name="Gonzalez D.J."/>
            <person name="Wisecaver J.H."/>
            <person name="Moore B.S."/>
        </authorList>
    </citation>
    <scope>NUCLEOTIDE SEQUENCE [LARGE SCALE GENOMIC DNA]</scope>
    <source>
        <strain evidence="2 3">12B1</strain>
    </source>
</reference>
<dbReference type="PANTHER" id="PTHR48125:SF12">
    <property type="entry name" value="AT HOOK TRANSCRIPTION FACTOR FAMILY-RELATED"/>
    <property type="match status" value="1"/>
</dbReference>
<keyword evidence="3" id="KW-1185">Reference proteome</keyword>
<evidence type="ECO:0000256" key="1">
    <source>
        <dbReference type="SAM" id="MobiDB-lite"/>
    </source>
</evidence>
<dbReference type="AlphaFoldDB" id="A0AB34JD63"/>
<dbReference type="PANTHER" id="PTHR48125">
    <property type="entry name" value="LP07818P1"/>
    <property type="match status" value="1"/>
</dbReference>
<sequence>MSKMKVQGSFVRDAYWVLRTPKEGLELFVSFSARQPRRAVVTSERWQKIVTQDSAPLVIDGVELWLRRRTLHIKSSRWQFSALSTILHPHPHVLRMNIRITSLYAVCESPVKPHGLLGQTFDCDQMAVHGRRDEYSPLDAGRVVTTKAQGEGALQGTLVDYEVLSPFATNFSFSRMDSITAVGPRNVRKLTSSTRSIARRSLQLCTCVSPPPPSLPPAPPSLPPSPPTAEATLIMQIKKRDSVLDYDSAYWSSGTQLNTDKTTEVVGFDVVLPEYSTAALNGIRICVTYTTNCYTYMIGTEYSSALALFDGTYRRTDDMEQKTFEDLFSSYHDSRPNHVSCLQKPGFNTQCIDNNRARFGFCGNLAEQTCQPNDTDDADFAIGIGCYNQDFSNAVGLGFGAGFGDGYVDGFRTSASLSNAGETFQAWVYAVWDANASAGVFATYYSPPTAPPSPASPPLPPQAPPSPPLSPTPPFSPPAIPSPPSPPYAILIMQIKKRDSVLDYDSAYWSSGTQLNTDKTTEVVGFDVVLPEYSTAALNGIRICVTYTTNCYTYMIGTEYSSALALFDGTYRRTDDMEQKTFEDLFSSYHDSRPNHVSCLQKPGFNTQCIDNNRARFGFCGNLAEQTCQPNDTDDADFAIGIGCYNQDFSNAVGSGFGAGFGDGYVDGFRTSASLSNAGETFQAWVYAVWDANASAGVFATYYSPPSQPPATP</sequence>
<gene>
    <name evidence="2" type="ORF">AB1Y20_003325</name>
</gene>
<evidence type="ECO:0000313" key="3">
    <source>
        <dbReference type="Proteomes" id="UP001515480"/>
    </source>
</evidence>
<evidence type="ECO:0000313" key="2">
    <source>
        <dbReference type="EMBL" id="KAL1519057.1"/>
    </source>
</evidence>
<organism evidence="2 3">
    <name type="scientific">Prymnesium parvum</name>
    <name type="common">Toxic golden alga</name>
    <dbReference type="NCBI Taxonomy" id="97485"/>
    <lineage>
        <taxon>Eukaryota</taxon>
        <taxon>Haptista</taxon>
        <taxon>Haptophyta</taxon>
        <taxon>Prymnesiophyceae</taxon>
        <taxon>Prymnesiales</taxon>
        <taxon>Prymnesiaceae</taxon>
        <taxon>Prymnesium</taxon>
    </lineage>
</organism>
<comment type="caution">
    <text evidence="2">The sequence shown here is derived from an EMBL/GenBank/DDBJ whole genome shotgun (WGS) entry which is preliminary data.</text>
</comment>
<dbReference type="EMBL" id="JBGBPQ010000010">
    <property type="protein sequence ID" value="KAL1519057.1"/>
    <property type="molecule type" value="Genomic_DNA"/>
</dbReference>
<name>A0AB34JD63_PRYPA</name>
<dbReference type="Proteomes" id="UP001515480">
    <property type="component" value="Unassembled WGS sequence"/>
</dbReference>
<protein>
    <submittedName>
        <fullName evidence="2">Uncharacterized protein</fullName>
    </submittedName>
</protein>